<evidence type="ECO:0000256" key="3">
    <source>
        <dbReference type="ARBA" id="ARBA00022448"/>
    </source>
</evidence>
<evidence type="ECO:0000256" key="5">
    <source>
        <dbReference type="ARBA" id="ARBA00022906"/>
    </source>
</evidence>
<evidence type="ECO:0000256" key="1">
    <source>
        <dbReference type="ARBA" id="ARBA00011028"/>
    </source>
</evidence>
<gene>
    <name evidence="7" type="primary">znuA</name>
    <name evidence="7" type="ORF">Ctma_0240</name>
</gene>
<feature type="signal peptide" evidence="6">
    <location>
        <begin position="1"/>
        <end position="16"/>
    </location>
</feature>
<dbReference type="GO" id="GO:0046872">
    <property type="term" value="F:metal ion binding"/>
    <property type="evidence" value="ECO:0007669"/>
    <property type="project" value="InterPro"/>
</dbReference>
<feature type="chain" id="PRO_5043559867" description="High-affinity zinc uptake system protein ZnuA" evidence="6">
    <location>
        <begin position="17"/>
        <end position="270"/>
    </location>
</feature>
<proteinExistence type="inferred from homology"/>
<protein>
    <recommendedName>
        <fullName evidence="2">High-affinity zinc uptake system protein ZnuA</fullName>
    </recommendedName>
</protein>
<dbReference type="Pfam" id="PF01297">
    <property type="entry name" value="ZnuA"/>
    <property type="match status" value="1"/>
</dbReference>
<sequence length="270" mass="30228">MKYFVCLILFSVNAFATPNVVVSIKPIHSIVSNLMQGVGTPTLLLKGSQSAHYVHLQPSQLSAINQADLLISIHPQFEAGLAKALNNVDSNKQILVNNDTNPENHSWLDFNRMQNLSDNIAQKLSAIDPSNAEIYQHNLQRMQQTLTQLARDNTQKLTPYKNTQIAVFSTALLPFLSAHHLQKPIVITQTHGDRLSIFKIRNAKRAMQTQQTKCLLSTVEIPNKRIKTLSEGLNIATASIDIIGFNIEQGTQHYTQLMNTINHQMVQCLK</sequence>
<evidence type="ECO:0000256" key="4">
    <source>
        <dbReference type="ARBA" id="ARBA00022729"/>
    </source>
</evidence>
<dbReference type="InterPro" id="IPR050492">
    <property type="entry name" value="Bact_metal-bind_prot9"/>
</dbReference>
<keyword evidence="3" id="KW-0813">Transport</keyword>
<comment type="similarity">
    <text evidence="1">Belongs to the bacterial solute-binding protein 9 family.</text>
</comment>
<dbReference type="EMBL" id="CP138327">
    <property type="protein sequence ID" value="WXT99541.1"/>
    <property type="molecule type" value="Genomic_DNA"/>
</dbReference>
<dbReference type="AlphaFoldDB" id="A0AAU6PEW2"/>
<reference evidence="7" key="1">
    <citation type="submission" date="2023-10" db="EMBL/GenBank/DDBJ databases">
        <title>The first scallop-associated chemosynthetic bacterial symbiont.</title>
        <authorList>
            <person name="Lin Y.-T."/>
            <person name="Sun J."/>
            <person name="Ip J.C.-H."/>
            <person name="He X."/>
            <person name="Gao Z.-M."/>
            <person name="Perez M."/>
            <person name="Xu T."/>
            <person name="Qian P.-Y."/>
            <person name="Qiu J.-W."/>
        </authorList>
    </citation>
    <scope>NUCLEOTIDE SEQUENCE</scope>
    <source>
        <strain evidence="7">Gill1</strain>
    </source>
</reference>
<name>A0AAU6PEW2_9GAMM</name>
<evidence type="ECO:0000256" key="6">
    <source>
        <dbReference type="SAM" id="SignalP"/>
    </source>
</evidence>
<organism evidence="7">
    <name type="scientific">Catillopecten margaritatus gill symbiont</name>
    <dbReference type="NCBI Taxonomy" id="3083288"/>
    <lineage>
        <taxon>Bacteria</taxon>
        <taxon>Pseudomonadati</taxon>
        <taxon>Pseudomonadota</taxon>
        <taxon>Gammaproteobacteria</taxon>
        <taxon>sulfur-oxidizing symbionts</taxon>
    </lineage>
</organism>
<keyword evidence="5" id="KW-0406">Ion transport</keyword>
<keyword evidence="5" id="KW-0864">Zinc transport</keyword>
<accession>A0AAU6PEW2</accession>
<dbReference type="PANTHER" id="PTHR42953:SF3">
    <property type="entry name" value="HIGH-AFFINITY ZINC UPTAKE SYSTEM PROTEIN ZNUA"/>
    <property type="match status" value="1"/>
</dbReference>
<dbReference type="GO" id="GO:0006829">
    <property type="term" value="P:zinc ion transport"/>
    <property type="evidence" value="ECO:0007669"/>
    <property type="project" value="UniProtKB-KW"/>
</dbReference>
<evidence type="ECO:0000313" key="7">
    <source>
        <dbReference type="EMBL" id="WXT99541.1"/>
    </source>
</evidence>
<evidence type="ECO:0000256" key="2">
    <source>
        <dbReference type="ARBA" id="ARBA00015915"/>
    </source>
</evidence>
<dbReference type="PANTHER" id="PTHR42953">
    <property type="entry name" value="HIGH-AFFINITY ZINC UPTAKE SYSTEM PROTEIN ZNUA-RELATED"/>
    <property type="match status" value="1"/>
</dbReference>
<dbReference type="Gene3D" id="3.40.50.1980">
    <property type="entry name" value="Nitrogenase molybdenum iron protein domain"/>
    <property type="match status" value="2"/>
</dbReference>
<keyword evidence="4 6" id="KW-0732">Signal</keyword>
<dbReference type="InterPro" id="IPR006127">
    <property type="entry name" value="ZnuA-like"/>
</dbReference>
<dbReference type="SUPFAM" id="SSF53807">
    <property type="entry name" value="Helical backbone' metal receptor"/>
    <property type="match status" value="1"/>
</dbReference>
<keyword evidence="5" id="KW-0862">Zinc</keyword>